<gene>
    <name evidence="1" type="ORF">LEP48_17430</name>
</gene>
<reference evidence="1 2" key="1">
    <citation type="submission" date="2021-09" db="EMBL/GenBank/DDBJ databases">
        <title>Isoptericola luteus sp. nov., a novel bacterium isolated from Harbin, the capital city of Heilongjiang province.</title>
        <authorList>
            <person name="Li J."/>
        </authorList>
    </citation>
    <scope>NUCLEOTIDE SEQUENCE [LARGE SCALE GENOMIC DNA]</scope>
    <source>
        <strain evidence="1 2">NEAU-Y5</strain>
    </source>
</reference>
<organism evidence="1 2">
    <name type="scientific">Isoptericola luteus</name>
    <dbReference type="NCBI Taxonomy" id="2879484"/>
    <lineage>
        <taxon>Bacteria</taxon>
        <taxon>Bacillati</taxon>
        <taxon>Actinomycetota</taxon>
        <taxon>Actinomycetes</taxon>
        <taxon>Micrococcales</taxon>
        <taxon>Promicromonosporaceae</taxon>
        <taxon>Isoptericola</taxon>
    </lineage>
</organism>
<proteinExistence type="predicted"/>
<name>A0ABS7ZMV9_9MICO</name>
<accession>A0ABS7ZMV9</accession>
<evidence type="ECO:0000313" key="1">
    <source>
        <dbReference type="EMBL" id="MCA5895115.1"/>
    </source>
</evidence>
<sequence>MPRRSRVEGDSLRAALDVARRTYGPDVRIVSAERVITGGLAGLFGRQRYEIVVEALEPGQGPTPPRTGAFPGSRRPGIAALLDEADDGDQLDPATGRDVEVSTGGEDFAALLSGLVAETTGPGPATEVDGPSTRPGDLVALVGLADDAVAVVRDLAERLGVLPACAGTAGAAGLLRVAGHRDTVEARAMGVRASTSVAVGVGVGRSADAVREVLERLGPDEVWVVVDASRKTEDTQAWVDAVRHVAAVRAMAVVGRELTATPDSVAALGLPEGWTTADIEPGA</sequence>
<protein>
    <submittedName>
        <fullName evidence="1">Uncharacterized protein</fullName>
    </submittedName>
</protein>
<dbReference type="EMBL" id="JAIXCQ010000017">
    <property type="protein sequence ID" value="MCA5895115.1"/>
    <property type="molecule type" value="Genomic_DNA"/>
</dbReference>
<evidence type="ECO:0000313" key="2">
    <source>
        <dbReference type="Proteomes" id="UP001319870"/>
    </source>
</evidence>
<dbReference type="Proteomes" id="UP001319870">
    <property type="component" value="Unassembled WGS sequence"/>
</dbReference>
<comment type="caution">
    <text evidence="1">The sequence shown here is derived from an EMBL/GenBank/DDBJ whole genome shotgun (WGS) entry which is preliminary data.</text>
</comment>
<dbReference type="RefSeq" id="WP_225566846.1">
    <property type="nucleotide sequence ID" value="NZ_JAIXCQ010000017.1"/>
</dbReference>
<keyword evidence="2" id="KW-1185">Reference proteome</keyword>